<proteinExistence type="inferred from homology"/>
<evidence type="ECO:0000256" key="3">
    <source>
        <dbReference type="ARBA" id="ARBA00022598"/>
    </source>
</evidence>
<evidence type="ECO:0000256" key="4">
    <source>
        <dbReference type="ARBA" id="ARBA00022741"/>
    </source>
</evidence>
<dbReference type="InterPro" id="IPR000873">
    <property type="entry name" value="AMP-dep_synth/lig_dom"/>
</dbReference>
<evidence type="ECO:0000256" key="5">
    <source>
        <dbReference type="ARBA" id="ARBA00022840"/>
    </source>
</evidence>
<dbReference type="InterPro" id="IPR025110">
    <property type="entry name" value="AMP-bd_C"/>
</dbReference>
<dbReference type="GO" id="GO:0003987">
    <property type="term" value="F:acetate-CoA ligase activity"/>
    <property type="evidence" value="ECO:0007669"/>
    <property type="project" value="UniProtKB-EC"/>
</dbReference>
<dbReference type="InterPro" id="IPR045851">
    <property type="entry name" value="AMP-bd_C_sf"/>
</dbReference>
<name>A0A9W3X2W7_BACTU</name>
<dbReference type="EMBL" id="CP015350">
    <property type="protein sequence ID" value="ANS50579.1"/>
    <property type="molecule type" value="Genomic_DNA"/>
</dbReference>
<dbReference type="SUPFAM" id="SSF56801">
    <property type="entry name" value="Acetyl-CoA synthetase-like"/>
    <property type="match status" value="1"/>
</dbReference>
<dbReference type="RefSeq" id="WP_063548778.1">
    <property type="nucleotide sequence ID" value="NZ_CP015350.1"/>
</dbReference>
<dbReference type="Proteomes" id="UP000092743">
    <property type="component" value="Chromosome"/>
</dbReference>
<dbReference type="NCBIfam" id="NF003313">
    <property type="entry name" value="PRK04319.1"/>
    <property type="match status" value="1"/>
</dbReference>
<evidence type="ECO:0000313" key="9">
    <source>
        <dbReference type="EMBL" id="ANS50579.1"/>
    </source>
</evidence>
<feature type="domain" description="AMP-binding enzyme C-terminal" evidence="8">
    <location>
        <begin position="471"/>
        <end position="549"/>
    </location>
</feature>
<sequence>MKVETLPVIKGENNLPNYDEAYANFNWEEVNKNFTWNETGRVNMAYEAIDKHAKSDRKNKVALYYQDGSRKEKYTFKEMKDFSNKAGNVLKNYGDVEKGDRVFIFMPRSPELYFALLGAVKLGAIVGPLFEAFMEGAVRDRLEDSEAKVLITTPELLERVPLNDLPALKTVFLVGDNVEEGGKTVAFNPLFEQASKELHIEWLGREDGLILHYTSGSTGKPKGVLHAQNAMVQHYQTAKWVLDLKEDDVYWCTADPGWVTGTAYGIFAPWLVGASNVILGGRFSPEAWYEALQDYGVTVWYSAPTAFRMLMGAGQDAIKKYDLSQVRHVLSVGEPLNPEVIRWGMNAFGLRIHDTWWMTETGGQVICNYPCMEIRPGSMGKPIPGVKAAIVDNEGNEVPPYTMGNLAIAKGWPSMMRAIWNNQKKYESYFMPGDWYVSGDSAYMDEDGYFWFQGRIDDVIMTSGERVGPFEVESKLIEHAAVAEAGVIGIPDPVRGEIIKAFIALRAGYEPSDELKEEIRQFVKKGLAAHAAPRQIEFRDKLPKTRSGKIMRRVLKAWELNLPTGDLSTMED</sequence>
<gene>
    <name evidence="9" type="primary">acsA2</name>
    <name evidence="9" type="ORF">BT246_52550</name>
    <name evidence="10" type="ORF">BVF97_10335</name>
</gene>
<keyword evidence="3 9" id="KW-0436">Ligase</keyword>
<evidence type="ECO:0000259" key="7">
    <source>
        <dbReference type="Pfam" id="PF00501"/>
    </source>
</evidence>
<dbReference type="Gene3D" id="3.30.300.30">
    <property type="match status" value="1"/>
</dbReference>
<organism evidence="9 11">
    <name type="scientific">Bacillus thuringiensis</name>
    <dbReference type="NCBI Taxonomy" id="1428"/>
    <lineage>
        <taxon>Bacteria</taxon>
        <taxon>Bacillati</taxon>
        <taxon>Bacillota</taxon>
        <taxon>Bacilli</taxon>
        <taxon>Bacillales</taxon>
        <taxon>Bacillaceae</taxon>
        <taxon>Bacillus</taxon>
        <taxon>Bacillus cereus group</taxon>
    </lineage>
</organism>
<evidence type="ECO:0000313" key="10">
    <source>
        <dbReference type="EMBL" id="OPD53837.1"/>
    </source>
</evidence>
<comment type="similarity">
    <text evidence="1">Belongs to the ATP-dependent AMP-binding enzyme family.</text>
</comment>
<dbReference type="CDD" id="cd05969">
    <property type="entry name" value="MACS_like_4"/>
    <property type="match status" value="1"/>
</dbReference>
<evidence type="ECO:0000256" key="2">
    <source>
        <dbReference type="ARBA" id="ARBA00013275"/>
    </source>
</evidence>
<dbReference type="PANTHER" id="PTHR24095">
    <property type="entry name" value="ACETYL-COENZYME A SYNTHETASE"/>
    <property type="match status" value="1"/>
</dbReference>
<protein>
    <recommendedName>
        <fullName evidence="2">acetate--CoA ligase</fullName>
        <ecNumber evidence="2">6.2.1.1</ecNumber>
    </recommendedName>
</protein>
<feature type="domain" description="AMP-dependent synthetase/ligase" evidence="7">
    <location>
        <begin position="52"/>
        <end position="418"/>
    </location>
</feature>
<reference evidence="9 11" key="1">
    <citation type="submission" date="2016-04" db="EMBL/GenBank/DDBJ databases">
        <title>High quality genome of the nematocidal Bacillus thuringiensis MYBT18246.</title>
        <authorList>
            <person name="Hollensteiner J."/>
            <person name="Poehlein A."/>
            <person name="Sproeer C."/>
            <person name="Bunk B."/>
            <person name="Rosenstiel P."/>
            <person name="Schulenburg H."/>
            <person name="Liesegang H."/>
        </authorList>
    </citation>
    <scope>NUCLEOTIDE SEQUENCE [LARGE SCALE GENOMIC DNA]</scope>
    <source>
        <strain evidence="9 11">MYBT18246</strain>
    </source>
</reference>
<dbReference type="GO" id="GO:0005829">
    <property type="term" value="C:cytosol"/>
    <property type="evidence" value="ECO:0007669"/>
    <property type="project" value="TreeGrafter"/>
</dbReference>
<dbReference type="EC" id="6.2.1.1" evidence="2"/>
<dbReference type="SMR" id="A0A9W3X2W7"/>
<keyword evidence="5" id="KW-0067">ATP-binding</keyword>
<evidence type="ECO:0000259" key="8">
    <source>
        <dbReference type="Pfam" id="PF13193"/>
    </source>
</evidence>
<dbReference type="GO" id="GO:0006085">
    <property type="term" value="P:acetyl-CoA biosynthetic process"/>
    <property type="evidence" value="ECO:0007669"/>
    <property type="project" value="TreeGrafter"/>
</dbReference>
<dbReference type="PROSITE" id="PS00455">
    <property type="entry name" value="AMP_BINDING"/>
    <property type="match status" value="1"/>
</dbReference>
<keyword evidence="4" id="KW-0547">Nucleotide-binding</keyword>
<dbReference type="Pfam" id="PF00501">
    <property type="entry name" value="AMP-binding"/>
    <property type="match status" value="1"/>
</dbReference>
<keyword evidence="6" id="KW-0007">Acetylation</keyword>
<dbReference type="Pfam" id="PF13193">
    <property type="entry name" value="AMP-binding_C"/>
    <property type="match status" value="1"/>
</dbReference>
<evidence type="ECO:0000313" key="11">
    <source>
        <dbReference type="Proteomes" id="UP000092743"/>
    </source>
</evidence>
<dbReference type="FunFam" id="3.40.50.12780:FF:000020">
    <property type="entry name" value="Acetyl-coenzyme A synthetase"/>
    <property type="match status" value="1"/>
</dbReference>
<dbReference type="EMBL" id="MSTN01000003">
    <property type="protein sequence ID" value="OPD53837.1"/>
    <property type="molecule type" value="Genomic_DNA"/>
</dbReference>
<evidence type="ECO:0000256" key="6">
    <source>
        <dbReference type="ARBA" id="ARBA00022990"/>
    </source>
</evidence>
<dbReference type="AlphaFoldDB" id="A0A9W3X2W7"/>
<dbReference type="Proteomes" id="UP000190187">
    <property type="component" value="Unassembled WGS sequence"/>
</dbReference>
<evidence type="ECO:0000256" key="1">
    <source>
        <dbReference type="ARBA" id="ARBA00006432"/>
    </source>
</evidence>
<dbReference type="InterPro" id="IPR042099">
    <property type="entry name" value="ANL_N_sf"/>
</dbReference>
<dbReference type="Gene3D" id="3.40.50.12780">
    <property type="entry name" value="N-terminal domain of ligase-like"/>
    <property type="match status" value="1"/>
</dbReference>
<evidence type="ECO:0000313" key="12">
    <source>
        <dbReference type="Proteomes" id="UP000190187"/>
    </source>
</evidence>
<accession>A0A9W3X2W7</accession>
<dbReference type="InterPro" id="IPR020845">
    <property type="entry name" value="AMP-binding_CS"/>
</dbReference>
<dbReference type="GO" id="GO:0005524">
    <property type="term" value="F:ATP binding"/>
    <property type="evidence" value="ECO:0007669"/>
    <property type="project" value="UniProtKB-KW"/>
</dbReference>
<dbReference type="PANTHER" id="PTHR24095:SF14">
    <property type="entry name" value="ACETYL-COENZYME A SYNTHETASE 1"/>
    <property type="match status" value="1"/>
</dbReference>
<reference evidence="10 12" key="2">
    <citation type="submission" date="2017-01" db="EMBL/GenBank/DDBJ databases">
        <title>Draft Genome Sequence of Bacillus thuringiensis DNG9.</title>
        <authorList>
            <person name="Rosana A.R."/>
            <person name="Daas M.S."/>
            <person name="Acedo J.Z."/>
            <person name="Case R.J."/>
            <person name="Vederas J.C."/>
            <person name="Nateche F."/>
            <person name="Kebbouche-Gana S."/>
        </authorList>
    </citation>
    <scope>NUCLEOTIDE SEQUENCE [LARGE SCALE GENOMIC DNA]</scope>
    <source>
        <strain evidence="10 12">DNG9</strain>
    </source>
</reference>
<dbReference type="FunFam" id="3.30.300.30:FF:000005">
    <property type="entry name" value="Acyl-coenzyme A synthetase ACSM5, mitochondrial"/>
    <property type="match status" value="1"/>
</dbReference>